<dbReference type="Gene3D" id="1.25.40.390">
    <property type="match status" value="1"/>
</dbReference>
<keyword evidence="5" id="KW-0998">Cell outer membrane</keyword>
<dbReference type="Proteomes" id="UP000289859">
    <property type="component" value="Unassembled WGS sequence"/>
</dbReference>
<organism evidence="9 10">
    <name type="scientific">Leeuwenhoekiella polynyae</name>
    <dbReference type="NCBI Taxonomy" id="1550906"/>
    <lineage>
        <taxon>Bacteria</taxon>
        <taxon>Pseudomonadati</taxon>
        <taxon>Bacteroidota</taxon>
        <taxon>Flavobacteriia</taxon>
        <taxon>Flavobacteriales</taxon>
        <taxon>Flavobacteriaceae</taxon>
        <taxon>Leeuwenhoekiella</taxon>
    </lineage>
</organism>
<keyword evidence="4" id="KW-0472">Membrane</keyword>
<comment type="subcellular location">
    <subcellularLocation>
        <location evidence="1">Cell outer membrane</location>
    </subcellularLocation>
</comment>
<evidence type="ECO:0000256" key="6">
    <source>
        <dbReference type="PROSITE-ProRule" id="PRU00339"/>
    </source>
</evidence>
<evidence type="ECO:0000256" key="3">
    <source>
        <dbReference type="ARBA" id="ARBA00022729"/>
    </source>
</evidence>
<reference evidence="9 10" key="1">
    <citation type="submission" date="2018-07" db="EMBL/GenBank/DDBJ databases">
        <title>Leeuwenhoekiella genomics.</title>
        <authorList>
            <person name="Tahon G."/>
            <person name="Willems A."/>
        </authorList>
    </citation>
    <scope>NUCLEOTIDE SEQUENCE [LARGE SCALE GENOMIC DNA]</scope>
    <source>
        <strain evidence="9 10">LMG 29608</strain>
    </source>
</reference>
<feature type="domain" description="RagB/SusD" evidence="7">
    <location>
        <begin position="335"/>
        <end position="449"/>
    </location>
</feature>
<keyword evidence="6" id="KW-0802">TPR repeat</keyword>
<evidence type="ECO:0000256" key="2">
    <source>
        <dbReference type="ARBA" id="ARBA00006275"/>
    </source>
</evidence>
<comment type="similarity">
    <text evidence="2">Belongs to the SusD family.</text>
</comment>
<accession>A0A4Q0P6Q8</accession>
<dbReference type="InterPro" id="IPR019734">
    <property type="entry name" value="TPR_rpt"/>
</dbReference>
<dbReference type="RefSeq" id="WP_128765364.1">
    <property type="nucleotide sequence ID" value="NZ_JBHUOO010000046.1"/>
</dbReference>
<dbReference type="Pfam" id="PF14322">
    <property type="entry name" value="SusD-like_3"/>
    <property type="match status" value="1"/>
</dbReference>
<evidence type="ECO:0000259" key="7">
    <source>
        <dbReference type="Pfam" id="PF07980"/>
    </source>
</evidence>
<evidence type="ECO:0000256" key="1">
    <source>
        <dbReference type="ARBA" id="ARBA00004442"/>
    </source>
</evidence>
<protein>
    <submittedName>
        <fullName evidence="9">SusD-like starch-binding protein associating with outer membrane</fullName>
    </submittedName>
</protein>
<feature type="repeat" description="TPR" evidence="6">
    <location>
        <begin position="213"/>
        <end position="246"/>
    </location>
</feature>
<evidence type="ECO:0000256" key="5">
    <source>
        <dbReference type="ARBA" id="ARBA00023237"/>
    </source>
</evidence>
<comment type="caution">
    <text evidence="9">The sequence shown here is derived from an EMBL/GenBank/DDBJ whole genome shotgun (WGS) entry which is preliminary data.</text>
</comment>
<sequence>MKTPIYSIFILLATLMITGCSDYVEIDPVGNTRVLKYTADYRSLVNNQSNFQNSGGIYLISSTEIQFPETYQDIVSPIWANAYTWKDAIYNESQSDADWNNLYKAIYYSNVVIDGVMGSERGDASEKQEILAEAYVHRAFAYLQLVNTYAPQFDPQGTNTAKAVPLLTTPSLYTELDRTSVAEVYELILSDLQKSLDNSIQVNAEFNTLPTKAAAYAILARTYLYMGNYDLALDNSLEALDLEGSLIDLNAFSSGYDYPPLFENPEILLSKTLLFSYHNAPLSEDLIMSFEDDDLRYDYYTIDGANVYPSFTGRAFGISNYNFNTGVNVGPSVPEMHLIAAEAYARSGDLENALKYLNDLREKRYQSGSAYELSSSSPEEVMDYVITERSKELIGRGFSWFDQRRLNLDSEYQQTFTRIFKGETYVLEPNSDGYVFPIFQNYIDLNPELGK</sequence>
<dbReference type="InterPro" id="IPR033985">
    <property type="entry name" value="SusD-like_N"/>
</dbReference>
<dbReference type="EMBL" id="QOVK01000006">
    <property type="protein sequence ID" value="RXG22297.1"/>
    <property type="molecule type" value="Genomic_DNA"/>
</dbReference>
<dbReference type="Pfam" id="PF07980">
    <property type="entry name" value="SusD_RagB"/>
    <property type="match status" value="1"/>
</dbReference>
<dbReference type="OrthoDB" id="653598at2"/>
<dbReference type="PROSITE" id="PS51257">
    <property type="entry name" value="PROKAR_LIPOPROTEIN"/>
    <property type="match status" value="1"/>
</dbReference>
<dbReference type="InterPro" id="IPR011990">
    <property type="entry name" value="TPR-like_helical_dom_sf"/>
</dbReference>
<proteinExistence type="inferred from homology"/>
<feature type="domain" description="SusD-like N-terminal" evidence="8">
    <location>
        <begin position="78"/>
        <end position="224"/>
    </location>
</feature>
<dbReference type="AlphaFoldDB" id="A0A4Q0P6Q8"/>
<evidence type="ECO:0000313" key="9">
    <source>
        <dbReference type="EMBL" id="RXG22297.1"/>
    </source>
</evidence>
<evidence type="ECO:0000259" key="8">
    <source>
        <dbReference type="Pfam" id="PF14322"/>
    </source>
</evidence>
<name>A0A4Q0P6Q8_9FLAO</name>
<dbReference type="GO" id="GO:0009279">
    <property type="term" value="C:cell outer membrane"/>
    <property type="evidence" value="ECO:0007669"/>
    <property type="project" value="UniProtKB-SubCell"/>
</dbReference>
<dbReference type="SUPFAM" id="SSF48452">
    <property type="entry name" value="TPR-like"/>
    <property type="match status" value="1"/>
</dbReference>
<gene>
    <name evidence="9" type="ORF">DSM02_1896</name>
</gene>
<keyword evidence="3" id="KW-0732">Signal</keyword>
<evidence type="ECO:0000256" key="4">
    <source>
        <dbReference type="ARBA" id="ARBA00023136"/>
    </source>
</evidence>
<keyword evidence="10" id="KW-1185">Reference proteome</keyword>
<dbReference type="InterPro" id="IPR012944">
    <property type="entry name" value="SusD_RagB_dom"/>
</dbReference>
<dbReference type="PROSITE" id="PS50005">
    <property type="entry name" value="TPR"/>
    <property type="match status" value="1"/>
</dbReference>
<evidence type="ECO:0000313" key="10">
    <source>
        <dbReference type="Proteomes" id="UP000289859"/>
    </source>
</evidence>